<evidence type="ECO:0000256" key="7">
    <source>
        <dbReference type="ARBA" id="ARBA00030776"/>
    </source>
</evidence>
<reference evidence="11 12" key="1">
    <citation type="submission" date="2017-09" db="EMBL/GenBank/DDBJ databases">
        <title>Depth-based differentiation of microbial function through sediment-hosted aquifers and enrichment of novel symbionts in the deep terrestrial subsurface.</title>
        <authorList>
            <person name="Probst A.J."/>
            <person name="Ladd B."/>
            <person name="Jarett J.K."/>
            <person name="Geller-Mcgrath D.E."/>
            <person name="Sieber C.M."/>
            <person name="Emerson J.B."/>
            <person name="Anantharaman K."/>
            <person name="Thomas B.C."/>
            <person name="Malmstrom R."/>
            <person name="Stieglmeier M."/>
            <person name="Klingl A."/>
            <person name="Woyke T."/>
            <person name="Ryan C.M."/>
            <person name="Banfield J.F."/>
        </authorList>
    </citation>
    <scope>NUCLEOTIDE SEQUENCE [LARGE SCALE GENOMIC DNA]</scope>
    <source>
        <strain evidence="11">CG23_combo_of_CG06-09_8_20_14_all_34_8</strain>
    </source>
</reference>
<dbReference type="GO" id="GO:0003677">
    <property type="term" value="F:DNA binding"/>
    <property type="evidence" value="ECO:0007669"/>
    <property type="project" value="UniProtKB-UniRule"/>
</dbReference>
<feature type="coiled-coil region" evidence="8">
    <location>
        <begin position="16"/>
        <end position="43"/>
    </location>
</feature>
<evidence type="ECO:0000256" key="6">
    <source>
        <dbReference type="ARBA" id="ARBA00024916"/>
    </source>
</evidence>
<dbReference type="Pfam" id="PF01272">
    <property type="entry name" value="GreA_GreB"/>
    <property type="match status" value="1"/>
</dbReference>
<dbReference type="InterPro" id="IPR001437">
    <property type="entry name" value="Tscrpt_elong_fac_GreA/B_C"/>
</dbReference>
<keyword evidence="5 8" id="KW-0804">Transcription</keyword>
<comment type="similarity">
    <text evidence="1 8">Belongs to the GreA/GreB family.</text>
</comment>
<dbReference type="InterPro" id="IPR023459">
    <property type="entry name" value="Tscrpt_elong_fac_GreA/B_fam"/>
</dbReference>
<dbReference type="Proteomes" id="UP000229459">
    <property type="component" value="Unassembled WGS sequence"/>
</dbReference>
<evidence type="ECO:0000259" key="10">
    <source>
        <dbReference type="Pfam" id="PF03449"/>
    </source>
</evidence>
<dbReference type="InterPro" id="IPR022691">
    <property type="entry name" value="Tscrpt_elong_fac_GreA/B_N"/>
</dbReference>
<evidence type="ECO:0000256" key="5">
    <source>
        <dbReference type="ARBA" id="ARBA00023163"/>
    </source>
</evidence>
<dbReference type="Gene3D" id="1.10.287.180">
    <property type="entry name" value="Transcription elongation factor, GreA/GreB, N-terminal domain"/>
    <property type="match status" value="1"/>
</dbReference>
<evidence type="ECO:0000256" key="1">
    <source>
        <dbReference type="ARBA" id="ARBA00008213"/>
    </source>
</evidence>
<evidence type="ECO:0000256" key="4">
    <source>
        <dbReference type="ARBA" id="ARBA00023125"/>
    </source>
</evidence>
<dbReference type="PANTHER" id="PTHR30437">
    <property type="entry name" value="TRANSCRIPTION ELONGATION FACTOR GREA"/>
    <property type="match status" value="1"/>
</dbReference>
<evidence type="ECO:0000313" key="12">
    <source>
        <dbReference type="Proteomes" id="UP000229459"/>
    </source>
</evidence>
<dbReference type="InterPro" id="IPR018151">
    <property type="entry name" value="TF_GreA/GreB_CS"/>
</dbReference>
<dbReference type="InterPro" id="IPR036953">
    <property type="entry name" value="GreA/GreB_C_sf"/>
</dbReference>
<dbReference type="SUPFAM" id="SSF54534">
    <property type="entry name" value="FKBP-like"/>
    <property type="match status" value="1"/>
</dbReference>
<comment type="function">
    <text evidence="6 8">Necessary for efficient RNA polymerase transcription elongation past template-encoded arresting sites. The arresting sites in DNA have the property of trapping a certain fraction of elongating RNA polymerases that pass through, resulting in locked ternary complexes. Cleavage of the nascent transcript by cleavage factors such as GreA or GreB allows the resumption of elongation from the new 3'terminus. GreA releases sequences of 2 to 3 nucleotides.</text>
</comment>
<dbReference type="InterPro" id="IPR028624">
    <property type="entry name" value="Tscrpt_elong_fac_GreA/B"/>
</dbReference>
<gene>
    <name evidence="8" type="primary">greA</name>
    <name evidence="11" type="ORF">COX08_03595</name>
</gene>
<accession>A0A2H0B5N4</accession>
<sequence length="155" mass="17455">MVINKIPIIKFSKEGYEKLSINLIKLEQQREKAIESLQKAREQGDLSENGAYKAARYELGNVDRQLRLVKYQLRFGKVIEKTTNDKIDFGSTITIDNGNKKMIFTLVGGYESDPKQNKLSTYSPIGKAVIGKKVGETVLVQTPSGERKFTIISVK</sequence>
<evidence type="ECO:0000313" key="11">
    <source>
        <dbReference type="EMBL" id="PIP52957.1"/>
    </source>
</evidence>
<protein>
    <recommendedName>
        <fullName evidence="2 8">Transcription elongation factor GreA</fullName>
    </recommendedName>
    <alternativeName>
        <fullName evidence="7 8">Transcript cleavage factor GreA</fullName>
    </alternativeName>
</protein>
<evidence type="ECO:0000259" key="9">
    <source>
        <dbReference type="Pfam" id="PF01272"/>
    </source>
</evidence>
<keyword evidence="8" id="KW-0175">Coiled coil</keyword>
<keyword evidence="3 8" id="KW-0805">Transcription regulation</keyword>
<feature type="domain" description="Transcription elongation factor GreA/GreB N-terminal" evidence="10">
    <location>
        <begin position="11"/>
        <end position="74"/>
    </location>
</feature>
<dbReference type="Pfam" id="PF03449">
    <property type="entry name" value="GreA_GreB_N"/>
    <property type="match status" value="1"/>
</dbReference>
<dbReference type="GO" id="GO:0032784">
    <property type="term" value="P:regulation of DNA-templated transcription elongation"/>
    <property type="evidence" value="ECO:0007669"/>
    <property type="project" value="UniProtKB-UniRule"/>
</dbReference>
<dbReference type="PIRSF" id="PIRSF006092">
    <property type="entry name" value="GreA_GreB"/>
    <property type="match status" value="1"/>
</dbReference>
<dbReference type="EMBL" id="PCSR01000087">
    <property type="protein sequence ID" value="PIP52957.1"/>
    <property type="molecule type" value="Genomic_DNA"/>
</dbReference>
<dbReference type="FunFam" id="3.10.50.30:FF:000001">
    <property type="entry name" value="Transcription elongation factor GreA"/>
    <property type="match status" value="1"/>
</dbReference>
<dbReference type="AlphaFoldDB" id="A0A2H0B5N4"/>
<proteinExistence type="inferred from homology"/>
<dbReference type="HAMAP" id="MF_00105">
    <property type="entry name" value="GreA_GreB"/>
    <property type="match status" value="1"/>
</dbReference>
<keyword evidence="4 8" id="KW-0238">DNA-binding</keyword>
<dbReference type="GO" id="GO:0070063">
    <property type="term" value="F:RNA polymerase binding"/>
    <property type="evidence" value="ECO:0007669"/>
    <property type="project" value="InterPro"/>
</dbReference>
<dbReference type="SUPFAM" id="SSF46557">
    <property type="entry name" value="GreA transcript cleavage protein, N-terminal domain"/>
    <property type="match status" value="1"/>
</dbReference>
<evidence type="ECO:0000256" key="3">
    <source>
        <dbReference type="ARBA" id="ARBA00023015"/>
    </source>
</evidence>
<name>A0A2H0B5N4_9BACT</name>
<dbReference type="Gene3D" id="3.10.50.30">
    <property type="entry name" value="Transcription elongation factor, GreA/GreB, C-terminal domain"/>
    <property type="match status" value="1"/>
</dbReference>
<dbReference type="PANTHER" id="PTHR30437:SF4">
    <property type="entry name" value="TRANSCRIPTION ELONGATION FACTOR GREA"/>
    <property type="match status" value="1"/>
</dbReference>
<dbReference type="InterPro" id="IPR036805">
    <property type="entry name" value="Tscrpt_elong_fac_GreA/B_N_sf"/>
</dbReference>
<evidence type="ECO:0000256" key="8">
    <source>
        <dbReference type="HAMAP-Rule" id="MF_00105"/>
    </source>
</evidence>
<evidence type="ECO:0000256" key="2">
    <source>
        <dbReference type="ARBA" id="ARBA00013729"/>
    </source>
</evidence>
<feature type="domain" description="Transcription elongation factor GreA/GreB C-terminal" evidence="9">
    <location>
        <begin position="83"/>
        <end position="155"/>
    </location>
</feature>
<dbReference type="FunFam" id="1.10.287.180:FF:000001">
    <property type="entry name" value="Transcription elongation factor GreA"/>
    <property type="match status" value="1"/>
</dbReference>
<dbReference type="PROSITE" id="PS00830">
    <property type="entry name" value="GREAB_2"/>
    <property type="match status" value="1"/>
</dbReference>
<comment type="caution">
    <text evidence="11">The sequence shown here is derived from an EMBL/GenBank/DDBJ whole genome shotgun (WGS) entry which is preliminary data.</text>
</comment>
<dbReference type="GO" id="GO:0006354">
    <property type="term" value="P:DNA-templated transcription elongation"/>
    <property type="evidence" value="ECO:0007669"/>
    <property type="project" value="TreeGrafter"/>
</dbReference>
<organism evidence="11 12">
    <name type="scientific">Candidatus Beckwithbacteria bacterium CG23_combo_of_CG06-09_8_20_14_all_34_8</name>
    <dbReference type="NCBI Taxonomy" id="1974497"/>
    <lineage>
        <taxon>Bacteria</taxon>
        <taxon>Candidatus Beckwithiibacteriota</taxon>
    </lineage>
</organism>